<reference evidence="3 4" key="1">
    <citation type="submission" date="2022-04" db="EMBL/GenBank/DDBJ databases">
        <title>Rhizobium coralii sp. nov., isolated from coral Turbinaria peltata.</title>
        <authorList>
            <person name="Sun H."/>
        </authorList>
    </citation>
    <scope>NUCLEOTIDE SEQUENCE [LARGE SCALE GENOMIC DNA]</scope>
    <source>
        <strain evidence="3 4">NTR19</strain>
    </source>
</reference>
<protein>
    <submittedName>
        <fullName evidence="3">Uncharacterized protein</fullName>
    </submittedName>
</protein>
<organism evidence="3 4">
    <name type="scientific">Neorhizobium turbinariae</name>
    <dbReference type="NCBI Taxonomy" id="2937795"/>
    <lineage>
        <taxon>Bacteria</taxon>
        <taxon>Pseudomonadati</taxon>
        <taxon>Pseudomonadota</taxon>
        <taxon>Alphaproteobacteria</taxon>
        <taxon>Hyphomicrobiales</taxon>
        <taxon>Rhizobiaceae</taxon>
        <taxon>Rhizobium/Agrobacterium group</taxon>
        <taxon>Neorhizobium</taxon>
    </lineage>
</organism>
<sequence>MNTRFDPKDAGNRPAGTAGSRPVVETATDARQGRQGLPVLKVLISALVLVAIAFAVAQWWGEASDAPDAQTATPPAGSTTPQSSNAAPSADPAAAPPPASAANDSQSGN</sequence>
<evidence type="ECO:0000313" key="4">
    <source>
        <dbReference type="Proteomes" id="UP001202827"/>
    </source>
</evidence>
<dbReference type="Proteomes" id="UP001202827">
    <property type="component" value="Unassembled WGS sequence"/>
</dbReference>
<feature type="compositionally biased region" description="Low complexity" evidence="1">
    <location>
        <begin position="100"/>
        <end position="109"/>
    </location>
</feature>
<evidence type="ECO:0000256" key="2">
    <source>
        <dbReference type="SAM" id="Phobius"/>
    </source>
</evidence>
<feature type="compositionally biased region" description="Basic and acidic residues" evidence="1">
    <location>
        <begin position="1"/>
        <end position="11"/>
    </location>
</feature>
<evidence type="ECO:0000256" key="1">
    <source>
        <dbReference type="SAM" id="MobiDB-lite"/>
    </source>
</evidence>
<dbReference type="RefSeq" id="WP_248684414.1">
    <property type="nucleotide sequence ID" value="NZ_JALPRY010000023.1"/>
</dbReference>
<gene>
    <name evidence="3" type="ORF">M0654_18930</name>
</gene>
<dbReference type="EMBL" id="JALPRY010000023">
    <property type="protein sequence ID" value="MCK8782058.1"/>
    <property type="molecule type" value="Genomic_DNA"/>
</dbReference>
<feature type="transmembrane region" description="Helical" evidence="2">
    <location>
        <begin position="39"/>
        <end position="60"/>
    </location>
</feature>
<feature type="region of interest" description="Disordered" evidence="1">
    <location>
        <begin position="64"/>
        <end position="109"/>
    </location>
</feature>
<feature type="compositionally biased region" description="Low complexity" evidence="1">
    <location>
        <begin position="64"/>
        <end position="93"/>
    </location>
</feature>
<keyword evidence="2" id="KW-0812">Transmembrane</keyword>
<keyword evidence="2" id="KW-1133">Transmembrane helix</keyword>
<comment type="caution">
    <text evidence="3">The sequence shown here is derived from an EMBL/GenBank/DDBJ whole genome shotgun (WGS) entry which is preliminary data.</text>
</comment>
<name>A0ABT0IW11_9HYPH</name>
<accession>A0ABT0IW11</accession>
<keyword evidence="2" id="KW-0472">Membrane</keyword>
<keyword evidence="4" id="KW-1185">Reference proteome</keyword>
<feature type="region of interest" description="Disordered" evidence="1">
    <location>
        <begin position="1"/>
        <end position="35"/>
    </location>
</feature>
<proteinExistence type="predicted"/>
<evidence type="ECO:0000313" key="3">
    <source>
        <dbReference type="EMBL" id="MCK8782058.1"/>
    </source>
</evidence>